<dbReference type="EMBL" id="JAAGVY010000009">
    <property type="protein sequence ID" value="NEN23252.1"/>
    <property type="molecule type" value="Genomic_DNA"/>
</dbReference>
<evidence type="ECO:0000313" key="2">
    <source>
        <dbReference type="EMBL" id="NEN23252.1"/>
    </source>
</evidence>
<feature type="transmembrane region" description="Helical" evidence="1">
    <location>
        <begin position="12"/>
        <end position="29"/>
    </location>
</feature>
<gene>
    <name evidence="2" type="ORF">G3O08_07040</name>
</gene>
<dbReference type="SUPFAM" id="SSF52317">
    <property type="entry name" value="Class I glutamine amidotransferase-like"/>
    <property type="match status" value="1"/>
</dbReference>
<feature type="transmembrane region" description="Helical" evidence="1">
    <location>
        <begin position="41"/>
        <end position="65"/>
    </location>
</feature>
<protein>
    <recommendedName>
        <fullName evidence="4">VWA domain-containing protein</fullName>
    </recommendedName>
</protein>
<organism evidence="2 3">
    <name type="scientific">Cryomorpha ignava</name>
    <dbReference type="NCBI Taxonomy" id="101383"/>
    <lineage>
        <taxon>Bacteria</taxon>
        <taxon>Pseudomonadati</taxon>
        <taxon>Bacteroidota</taxon>
        <taxon>Flavobacteriia</taxon>
        <taxon>Flavobacteriales</taxon>
        <taxon>Cryomorphaceae</taxon>
        <taxon>Cryomorpha</taxon>
    </lineage>
</organism>
<reference evidence="2 3" key="1">
    <citation type="submission" date="2020-02" db="EMBL/GenBank/DDBJ databases">
        <title>Out from the shadows clarifying the taxonomy of the family Cryomorphaceae and related taxa by utilizing the GTDB taxonomic framework.</title>
        <authorList>
            <person name="Bowman J.P."/>
        </authorList>
    </citation>
    <scope>NUCLEOTIDE SEQUENCE [LARGE SCALE GENOMIC DNA]</scope>
    <source>
        <strain evidence="2 3">QSSC 1-22</strain>
    </source>
</reference>
<sequence>MKNLITEYPTWAIALCPLLGLGFALLLYYKDKRLQDLSKAVLVFLGFLRFALITIIAFLLLGPLVRYFQTDIEPPSIVLALDNSGSMVLSKDSLEVRAQIEQLTASVQNQLGNNYTVSIYTFGQKVNEGLDTNFTDPVTNISDLFESVKSRFANRNLGAVIVATDGIYNRGSNPRYSVTGINAPVYTVAMGDTIRRKDALIAEVAANRIAFLGNKFPVEARFRADKLEGVKIDYALLRGNDVVESGSFTPESEQDEKMVRFLLSAEKPGLQRYTIRINAVPDELTLANNQRSVFIDVIDGREKVLILGNAPHPDIAALRNAISSNENYEVEVAYITDFQNKLLDYNVLILHGLPSGDGNANLLNQMRDTKIPVMVVVSSQTNLGNLTDFGVRIGSSKNTLNDVGASVNSGFGQFRINENFNSFLSDAPPLRMPFGEWRTSNASETVLYQKIGNIPTKDPLLLVTKVGDQKSAMLLGDGIWRWRLYNFALNENHELFDGFFGSIVQFLSVKDDKRLFRVQSPANVMENESVVLTAELYNAAYEPVNEPEVNIVFTDETGKSYPFVFSRTDVSYRLDAGVLPVGNYAFTASVDQNGERLTDSGSIVIRPFALEAAELTANHNLLNAISQGTGGKLFYPSEVDQLVKDIKAAKSMQPVSYTTEILSSFLNFKWPFFLILILLSIEWFIRKRSGHY</sequence>
<keyword evidence="1" id="KW-0472">Membrane</keyword>
<dbReference type="InterPro" id="IPR036465">
    <property type="entry name" value="vWFA_dom_sf"/>
</dbReference>
<dbReference type="Gene3D" id="3.40.50.410">
    <property type="entry name" value="von Willebrand factor, type A domain"/>
    <property type="match status" value="1"/>
</dbReference>
<name>A0A7K3WQY0_9FLAO</name>
<dbReference type="SUPFAM" id="SSF53300">
    <property type="entry name" value="vWA-like"/>
    <property type="match status" value="1"/>
</dbReference>
<keyword evidence="3" id="KW-1185">Reference proteome</keyword>
<evidence type="ECO:0000256" key="1">
    <source>
        <dbReference type="SAM" id="Phobius"/>
    </source>
</evidence>
<comment type="caution">
    <text evidence="2">The sequence shown here is derived from an EMBL/GenBank/DDBJ whole genome shotgun (WGS) entry which is preliminary data.</text>
</comment>
<dbReference type="PANTHER" id="PTHR37947:SF1">
    <property type="entry name" value="BLL2462 PROTEIN"/>
    <property type="match status" value="1"/>
</dbReference>
<proteinExistence type="predicted"/>
<dbReference type="Proteomes" id="UP000486602">
    <property type="component" value="Unassembled WGS sequence"/>
</dbReference>
<evidence type="ECO:0000313" key="3">
    <source>
        <dbReference type="Proteomes" id="UP000486602"/>
    </source>
</evidence>
<dbReference type="RefSeq" id="WP_163284293.1">
    <property type="nucleotide sequence ID" value="NZ_JAAGVY010000009.1"/>
</dbReference>
<keyword evidence="1" id="KW-0812">Transmembrane</keyword>
<dbReference type="InterPro" id="IPR029062">
    <property type="entry name" value="Class_I_gatase-like"/>
</dbReference>
<evidence type="ECO:0008006" key="4">
    <source>
        <dbReference type="Google" id="ProtNLM"/>
    </source>
</evidence>
<dbReference type="AlphaFoldDB" id="A0A7K3WQY0"/>
<accession>A0A7K3WQY0</accession>
<dbReference type="PANTHER" id="PTHR37947">
    <property type="entry name" value="BLL2462 PROTEIN"/>
    <property type="match status" value="1"/>
</dbReference>
<keyword evidence="1" id="KW-1133">Transmembrane helix</keyword>